<sequence length="315" mass="36370">MEKEILEVMGGGSEVVHYERPGLPLYIRTTELSRFEKGKAPCHWHDDVEWIHILKGAMNYSVNGRKVALKEGDSLMVNGRQMHYGWAEGKQDCRFICMLFHPSLLGGNELLVREYVLPVLENPELEYCYFNRDQSGGQETGNILRRAAELKREKRLDYEIETVGLIYLLWSRICSEKAVGTKAVSEGEKADLEAQKNMVSFICRYYGEPISLKDIAAAGHVSRSKCCRIFSRYANQSPVEFLNAYRLKAGREMLRRTQKSVTEIATDCGFNHLSYFSKQFRKCFGCTPREYRRLTEIYQKTDAFSDTVCYNQVRQ</sequence>
<evidence type="ECO:0000313" key="5">
    <source>
        <dbReference type="EMBL" id="HIZ78769.1"/>
    </source>
</evidence>
<dbReference type="GO" id="GO:0043565">
    <property type="term" value="F:sequence-specific DNA binding"/>
    <property type="evidence" value="ECO:0007669"/>
    <property type="project" value="InterPro"/>
</dbReference>
<reference evidence="5" key="1">
    <citation type="journal article" date="2021" name="PeerJ">
        <title>Extensive microbial diversity within the chicken gut microbiome revealed by metagenomics and culture.</title>
        <authorList>
            <person name="Gilroy R."/>
            <person name="Ravi A."/>
            <person name="Getino M."/>
            <person name="Pursley I."/>
            <person name="Horton D.L."/>
            <person name="Alikhan N.F."/>
            <person name="Baker D."/>
            <person name="Gharbi K."/>
            <person name="Hall N."/>
            <person name="Watson M."/>
            <person name="Adriaenssens E.M."/>
            <person name="Foster-Nyarko E."/>
            <person name="Jarju S."/>
            <person name="Secka A."/>
            <person name="Antonio M."/>
            <person name="Oren A."/>
            <person name="Chaudhuri R.R."/>
            <person name="La Ragione R."/>
            <person name="Hildebrand F."/>
            <person name="Pallen M.J."/>
        </authorList>
    </citation>
    <scope>NUCLEOTIDE SEQUENCE</scope>
    <source>
        <strain evidence="5">ChiBcec1-1093</strain>
    </source>
</reference>
<evidence type="ECO:0000256" key="3">
    <source>
        <dbReference type="ARBA" id="ARBA00023163"/>
    </source>
</evidence>
<evidence type="ECO:0000313" key="6">
    <source>
        <dbReference type="Proteomes" id="UP000824101"/>
    </source>
</evidence>
<dbReference type="Pfam" id="PF02311">
    <property type="entry name" value="AraC_binding"/>
    <property type="match status" value="1"/>
</dbReference>
<evidence type="ECO:0000259" key="4">
    <source>
        <dbReference type="PROSITE" id="PS01124"/>
    </source>
</evidence>
<organism evidence="5 6">
    <name type="scientific">Candidatus Lachnoclostridium stercorigallinarum</name>
    <dbReference type="NCBI Taxonomy" id="2838634"/>
    <lineage>
        <taxon>Bacteria</taxon>
        <taxon>Bacillati</taxon>
        <taxon>Bacillota</taxon>
        <taxon>Clostridia</taxon>
        <taxon>Lachnospirales</taxon>
        <taxon>Lachnospiraceae</taxon>
    </lineage>
</organism>
<dbReference type="PANTHER" id="PTHR43280">
    <property type="entry name" value="ARAC-FAMILY TRANSCRIPTIONAL REGULATOR"/>
    <property type="match status" value="1"/>
</dbReference>
<dbReference type="SUPFAM" id="SSF46689">
    <property type="entry name" value="Homeodomain-like"/>
    <property type="match status" value="1"/>
</dbReference>
<feature type="domain" description="HTH araC/xylS-type" evidence="4">
    <location>
        <begin position="196"/>
        <end position="294"/>
    </location>
</feature>
<proteinExistence type="predicted"/>
<reference evidence="5" key="2">
    <citation type="submission" date="2021-04" db="EMBL/GenBank/DDBJ databases">
        <authorList>
            <person name="Gilroy R."/>
        </authorList>
    </citation>
    <scope>NUCLEOTIDE SEQUENCE</scope>
    <source>
        <strain evidence="5">ChiBcec1-1093</strain>
    </source>
</reference>
<evidence type="ECO:0000256" key="1">
    <source>
        <dbReference type="ARBA" id="ARBA00023015"/>
    </source>
</evidence>
<dbReference type="AlphaFoldDB" id="A0A9D2GFJ2"/>
<name>A0A9D2GFJ2_9FIRM</name>
<dbReference type="InterPro" id="IPR020449">
    <property type="entry name" value="Tscrpt_reg_AraC-type_HTH"/>
</dbReference>
<protein>
    <submittedName>
        <fullName evidence="5">AraC family transcriptional regulator</fullName>
    </submittedName>
</protein>
<dbReference type="GO" id="GO:0003700">
    <property type="term" value="F:DNA-binding transcription factor activity"/>
    <property type="evidence" value="ECO:0007669"/>
    <property type="project" value="InterPro"/>
</dbReference>
<dbReference type="InterPro" id="IPR009057">
    <property type="entry name" value="Homeodomain-like_sf"/>
</dbReference>
<keyword evidence="1" id="KW-0805">Transcription regulation</keyword>
<dbReference type="SUPFAM" id="SSF51215">
    <property type="entry name" value="Regulatory protein AraC"/>
    <property type="match status" value="1"/>
</dbReference>
<dbReference type="EMBL" id="DXBC01000045">
    <property type="protein sequence ID" value="HIZ78769.1"/>
    <property type="molecule type" value="Genomic_DNA"/>
</dbReference>
<evidence type="ECO:0000256" key="2">
    <source>
        <dbReference type="ARBA" id="ARBA00023125"/>
    </source>
</evidence>
<dbReference type="SMART" id="SM00342">
    <property type="entry name" value="HTH_ARAC"/>
    <property type="match status" value="1"/>
</dbReference>
<dbReference type="PROSITE" id="PS01124">
    <property type="entry name" value="HTH_ARAC_FAMILY_2"/>
    <property type="match status" value="1"/>
</dbReference>
<comment type="caution">
    <text evidence="5">The sequence shown here is derived from an EMBL/GenBank/DDBJ whole genome shotgun (WGS) entry which is preliminary data.</text>
</comment>
<dbReference type="Proteomes" id="UP000824101">
    <property type="component" value="Unassembled WGS sequence"/>
</dbReference>
<gene>
    <name evidence="5" type="ORF">IAA17_03140</name>
</gene>
<dbReference type="Pfam" id="PF12833">
    <property type="entry name" value="HTH_18"/>
    <property type="match status" value="1"/>
</dbReference>
<dbReference type="PRINTS" id="PR00032">
    <property type="entry name" value="HTHARAC"/>
</dbReference>
<keyword evidence="2" id="KW-0238">DNA-binding</keyword>
<keyword evidence="3" id="KW-0804">Transcription</keyword>
<dbReference type="InterPro" id="IPR037923">
    <property type="entry name" value="HTH-like"/>
</dbReference>
<dbReference type="PROSITE" id="PS00041">
    <property type="entry name" value="HTH_ARAC_FAMILY_1"/>
    <property type="match status" value="1"/>
</dbReference>
<dbReference type="InterPro" id="IPR003313">
    <property type="entry name" value="AraC-bd"/>
</dbReference>
<accession>A0A9D2GFJ2</accession>
<dbReference type="Gene3D" id="1.10.10.60">
    <property type="entry name" value="Homeodomain-like"/>
    <property type="match status" value="2"/>
</dbReference>
<dbReference type="InterPro" id="IPR014710">
    <property type="entry name" value="RmlC-like_jellyroll"/>
</dbReference>
<dbReference type="CDD" id="cd02209">
    <property type="entry name" value="cupin_XRE_C"/>
    <property type="match status" value="1"/>
</dbReference>
<dbReference type="InterPro" id="IPR018062">
    <property type="entry name" value="HTH_AraC-typ_CS"/>
</dbReference>
<dbReference type="InterPro" id="IPR018060">
    <property type="entry name" value="HTH_AraC"/>
</dbReference>
<dbReference type="PANTHER" id="PTHR43280:SF28">
    <property type="entry name" value="HTH-TYPE TRANSCRIPTIONAL ACTIVATOR RHAS"/>
    <property type="match status" value="1"/>
</dbReference>
<dbReference type="Gene3D" id="2.60.120.10">
    <property type="entry name" value="Jelly Rolls"/>
    <property type="match status" value="1"/>
</dbReference>